<keyword evidence="3" id="KW-1185">Reference proteome</keyword>
<evidence type="ECO:0000313" key="2">
    <source>
        <dbReference type="EMBL" id="PQJ60657.1"/>
    </source>
</evidence>
<name>A0A2S7VEP8_9VIBR</name>
<feature type="transmembrane region" description="Helical" evidence="1">
    <location>
        <begin position="12"/>
        <end position="35"/>
    </location>
</feature>
<protein>
    <recommendedName>
        <fullName evidence="4">Major facilitator superfamily (MFS) profile domain-containing protein</fullName>
    </recommendedName>
</protein>
<organism evidence="2 3">
    <name type="scientific">Vibrio chagasii</name>
    <dbReference type="NCBI Taxonomy" id="170679"/>
    <lineage>
        <taxon>Bacteria</taxon>
        <taxon>Pseudomonadati</taxon>
        <taxon>Pseudomonadota</taxon>
        <taxon>Gammaproteobacteria</taxon>
        <taxon>Vibrionales</taxon>
        <taxon>Vibrionaceae</taxon>
        <taxon>Vibrio</taxon>
    </lineage>
</organism>
<comment type="caution">
    <text evidence="2">The sequence shown here is derived from an EMBL/GenBank/DDBJ whole genome shotgun (WGS) entry which is preliminary data.</text>
</comment>
<evidence type="ECO:0008006" key="4">
    <source>
        <dbReference type="Google" id="ProtNLM"/>
    </source>
</evidence>
<feature type="transmembrane region" description="Helical" evidence="1">
    <location>
        <begin position="56"/>
        <end position="74"/>
    </location>
</feature>
<dbReference type="EMBL" id="MSCI01000002">
    <property type="protein sequence ID" value="PQJ60657.1"/>
    <property type="molecule type" value="Genomic_DNA"/>
</dbReference>
<accession>A0A2S7VEP8</accession>
<dbReference type="Proteomes" id="UP000238707">
    <property type="component" value="Unassembled WGS sequence"/>
</dbReference>
<sequence length="117" mass="13076">MLAAYPNREFMVAIGLYLLIFVLSLVAIVFSVYAAGIEGNIIHLENGREPNAGVSLFGYISFPIFFVGAAYLGNTLSYGVGWYISFGLFLIIFLYSAFTIPRKIKKYNVLLKQRKCS</sequence>
<keyword evidence="1" id="KW-1133">Transmembrane helix</keyword>
<keyword evidence="1" id="KW-0812">Transmembrane</keyword>
<evidence type="ECO:0000256" key="1">
    <source>
        <dbReference type="SAM" id="Phobius"/>
    </source>
</evidence>
<dbReference type="AlphaFoldDB" id="A0A2S7VEP8"/>
<reference evidence="2 3" key="1">
    <citation type="submission" date="2016-12" db="EMBL/GenBank/DDBJ databases">
        <title>Diversity of luminous bacteria.</title>
        <authorList>
            <person name="Yoshizawa S."/>
            <person name="Kogure K."/>
        </authorList>
    </citation>
    <scope>NUCLEOTIDE SEQUENCE [LARGE SCALE GENOMIC DNA]</scope>
    <source>
        <strain evidence="2 3">LC2-408</strain>
    </source>
</reference>
<feature type="transmembrane region" description="Helical" evidence="1">
    <location>
        <begin position="80"/>
        <end position="98"/>
    </location>
</feature>
<evidence type="ECO:0000313" key="3">
    <source>
        <dbReference type="Proteomes" id="UP000238707"/>
    </source>
</evidence>
<keyword evidence="1" id="KW-0472">Membrane</keyword>
<proteinExistence type="predicted"/>
<gene>
    <name evidence="2" type="ORF">BTO10_15040</name>
</gene>